<dbReference type="KEGG" id="bfo:118407251"/>
<reference evidence="7" key="1">
    <citation type="submission" date="2025-08" db="UniProtKB">
        <authorList>
            <consortium name="RefSeq"/>
        </authorList>
    </citation>
    <scope>IDENTIFICATION</scope>
    <source>
        <strain evidence="7">S238N-H82</strain>
        <tissue evidence="7">Testes</tissue>
    </source>
</reference>
<dbReference type="AlphaFoldDB" id="A0A9J7HUE9"/>
<dbReference type="Gene3D" id="3.40.50.2300">
    <property type="match status" value="1"/>
</dbReference>
<feature type="domain" description="Receptor ligand binding region" evidence="5">
    <location>
        <begin position="16"/>
        <end position="118"/>
    </location>
</feature>
<name>A0A9J7HUE9_BRAFL</name>
<evidence type="ECO:0000256" key="1">
    <source>
        <dbReference type="ARBA" id="ARBA00004370"/>
    </source>
</evidence>
<evidence type="ECO:0000313" key="7">
    <source>
        <dbReference type="RefSeq" id="XP_035663602.1"/>
    </source>
</evidence>
<dbReference type="GO" id="GO:0016020">
    <property type="term" value="C:membrane"/>
    <property type="evidence" value="ECO:0007669"/>
    <property type="project" value="UniProtKB-SubCell"/>
</dbReference>
<gene>
    <name evidence="7" type="primary">LOC118407251</name>
</gene>
<dbReference type="Pfam" id="PF01094">
    <property type="entry name" value="ANF_receptor"/>
    <property type="match status" value="1"/>
</dbReference>
<proteinExistence type="predicted"/>
<keyword evidence="6" id="KW-1185">Reference proteome</keyword>
<sequence>MYQPDLDTPALRSRVLDMFPSPEQLATMLFDVMEALGWRETYVVYNKQSEFYSSFKALLNEAGSRRLSMWAKEVPVAMVTKKDDDVLNAVLYDVSTAGRENVVLMTSDELVGVILDKIVT</sequence>
<comment type="subcellular location">
    <subcellularLocation>
        <location evidence="1">Membrane</location>
    </subcellularLocation>
</comment>
<evidence type="ECO:0000256" key="2">
    <source>
        <dbReference type="ARBA" id="ARBA00022692"/>
    </source>
</evidence>
<dbReference type="GeneID" id="118407251"/>
<organism evidence="6 7">
    <name type="scientific">Branchiostoma floridae</name>
    <name type="common">Florida lancelet</name>
    <name type="synonym">Amphioxus</name>
    <dbReference type="NCBI Taxonomy" id="7739"/>
    <lineage>
        <taxon>Eukaryota</taxon>
        <taxon>Metazoa</taxon>
        <taxon>Chordata</taxon>
        <taxon>Cephalochordata</taxon>
        <taxon>Leptocardii</taxon>
        <taxon>Amphioxiformes</taxon>
        <taxon>Branchiostomatidae</taxon>
        <taxon>Branchiostoma</taxon>
    </lineage>
</organism>
<keyword evidence="2" id="KW-0812">Transmembrane</keyword>
<dbReference type="InterPro" id="IPR028082">
    <property type="entry name" value="Peripla_BP_I"/>
</dbReference>
<evidence type="ECO:0000259" key="5">
    <source>
        <dbReference type="Pfam" id="PF01094"/>
    </source>
</evidence>
<evidence type="ECO:0000256" key="3">
    <source>
        <dbReference type="ARBA" id="ARBA00022989"/>
    </source>
</evidence>
<dbReference type="InterPro" id="IPR001828">
    <property type="entry name" value="ANF_lig-bd_rcpt"/>
</dbReference>
<keyword evidence="3" id="KW-1133">Transmembrane helix</keyword>
<protein>
    <submittedName>
        <fullName evidence="7">Uncharacterized protein LOC118407251</fullName>
    </submittedName>
</protein>
<evidence type="ECO:0000313" key="6">
    <source>
        <dbReference type="Proteomes" id="UP000001554"/>
    </source>
</evidence>
<dbReference type="Proteomes" id="UP000001554">
    <property type="component" value="Unplaced"/>
</dbReference>
<dbReference type="SUPFAM" id="SSF53822">
    <property type="entry name" value="Periplasmic binding protein-like I"/>
    <property type="match status" value="1"/>
</dbReference>
<evidence type="ECO:0000256" key="4">
    <source>
        <dbReference type="ARBA" id="ARBA00023136"/>
    </source>
</evidence>
<accession>A0A9J7HUE9</accession>
<dbReference type="RefSeq" id="XP_035663602.1">
    <property type="nucleotide sequence ID" value="XM_035807709.1"/>
</dbReference>
<keyword evidence="4" id="KW-0472">Membrane</keyword>